<evidence type="ECO:0000313" key="3">
    <source>
        <dbReference type="Proteomes" id="UP001153555"/>
    </source>
</evidence>
<organism evidence="2 3">
    <name type="scientific">Striga hermonthica</name>
    <name type="common">Purple witchweed</name>
    <name type="synonym">Buchnera hermonthica</name>
    <dbReference type="NCBI Taxonomy" id="68872"/>
    <lineage>
        <taxon>Eukaryota</taxon>
        <taxon>Viridiplantae</taxon>
        <taxon>Streptophyta</taxon>
        <taxon>Embryophyta</taxon>
        <taxon>Tracheophyta</taxon>
        <taxon>Spermatophyta</taxon>
        <taxon>Magnoliopsida</taxon>
        <taxon>eudicotyledons</taxon>
        <taxon>Gunneridae</taxon>
        <taxon>Pentapetalae</taxon>
        <taxon>asterids</taxon>
        <taxon>lamiids</taxon>
        <taxon>Lamiales</taxon>
        <taxon>Orobanchaceae</taxon>
        <taxon>Buchnereae</taxon>
        <taxon>Striga</taxon>
    </lineage>
</organism>
<keyword evidence="1" id="KW-0175">Coiled coil</keyword>
<protein>
    <submittedName>
        <fullName evidence="2">Uncharacterized protein</fullName>
    </submittedName>
</protein>
<sequence length="83" mass="9672">TLVSVVPLLEETLNSTGRPIPVLEGDNRHLEEENRRLRAENEDLLKTRHALAEQIKRDEQRFKEAMQVKDKALEVERAGRKKE</sequence>
<feature type="non-terminal residue" evidence="2">
    <location>
        <position position="83"/>
    </location>
</feature>
<gene>
    <name evidence="2" type="ORF">SHERM_25576</name>
</gene>
<name>A0A9N7RGV8_STRHE</name>
<comment type="caution">
    <text evidence="2">The sequence shown here is derived from an EMBL/GenBank/DDBJ whole genome shotgun (WGS) entry which is preliminary data.</text>
</comment>
<evidence type="ECO:0000256" key="1">
    <source>
        <dbReference type="SAM" id="Coils"/>
    </source>
</evidence>
<feature type="coiled-coil region" evidence="1">
    <location>
        <begin position="20"/>
        <end position="61"/>
    </location>
</feature>
<dbReference type="EMBL" id="CACSLK010027813">
    <property type="protein sequence ID" value="CAA0830112.1"/>
    <property type="molecule type" value="Genomic_DNA"/>
</dbReference>
<keyword evidence="3" id="KW-1185">Reference proteome</keyword>
<dbReference type="Proteomes" id="UP001153555">
    <property type="component" value="Unassembled WGS sequence"/>
</dbReference>
<evidence type="ECO:0000313" key="2">
    <source>
        <dbReference type="EMBL" id="CAA0830112.1"/>
    </source>
</evidence>
<dbReference type="AlphaFoldDB" id="A0A9N7RGV8"/>
<accession>A0A9N7RGV8</accession>
<feature type="non-terminal residue" evidence="2">
    <location>
        <position position="1"/>
    </location>
</feature>
<proteinExistence type="predicted"/>
<reference evidence="2" key="1">
    <citation type="submission" date="2019-12" db="EMBL/GenBank/DDBJ databases">
        <authorList>
            <person name="Scholes J."/>
        </authorList>
    </citation>
    <scope>NUCLEOTIDE SEQUENCE</scope>
</reference>